<keyword evidence="3" id="KW-0472">Membrane</keyword>
<dbReference type="PROSITE" id="PS00211">
    <property type="entry name" value="ABC_TRANSPORTER_1"/>
    <property type="match status" value="1"/>
</dbReference>
<evidence type="ECO:0000259" key="6">
    <source>
        <dbReference type="PROSITE" id="PS50893"/>
    </source>
</evidence>
<evidence type="ECO:0000256" key="4">
    <source>
        <dbReference type="ARBA" id="ARBA00022741"/>
    </source>
</evidence>
<keyword evidence="3" id="KW-1003">Cell membrane</keyword>
<dbReference type="InterPro" id="IPR003439">
    <property type="entry name" value="ABC_transporter-like_ATP-bd"/>
</dbReference>
<evidence type="ECO:0000256" key="1">
    <source>
        <dbReference type="ARBA" id="ARBA00005417"/>
    </source>
</evidence>
<dbReference type="SMART" id="SM00382">
    <property type="entry name" value="AAA"/>
    <property type="match status" value="1"/>
</dbReference>
<evidence type="ECO:0000256" key="5">
    <source>
        <dbReference type="ARBA" id="ARBA00022840"/>
    </source>
</evidence>
<dbReference type="InterPro" id="IPR003593">
    <property type="entry name" value="AAA+_ATPase"/>
</dbReference>
<dbReference type="GO" id="GO:0005524">
    <property type="term" value="F:ATP binding"/>
    <property type="evidence" value="ECO:0007669"/>
    <property type="project" value="UniProtKB-KW"/>
</dbReference>
<reference evidence="8" key="1">
    <citation type="submission" date="2017-05" db="EMBL/GenBank/DDBJ databases">
        <title>Complete and WGS of Bordetella genogroups.</title>
        <authorList>
            <person name="Spilker T."/>
            <person name="Lipuma J."/>
        </authorList>
    </citation>
    <scope>NUCLEOTIDE SEQUENCE [LARGE SCALE GENOMIC DNA]</scope>
    <source>
        <strain evidence="8">AU8256</strain>
    </source>
</reference>
<gene>
    <name evidence="7" type="ORF">CAL24_22760</name>
</gene>
<evidence type="ECO:0000313" key="8">
    <source>
        <dbReference type="Proteomes" id="UP000215633"/>
    </source>
</evidence>
<evidence type="ECO:0000256" key="3">
    <source>
        <dbReference type="ARBA" id="ARBA00022475"/>
    </source>
</evidence>
<protein>
    <submittedName>
        <fullName evidence="7">ABC transporter</fullName>
    </submittedName>
</protein>
<dbReference type="InterPro" id="IPR050153">
    <property type="entry name" value="Metal_Ion_Import_ABC"/>
</dbReference>
<feature type="domain" description="ABC transporter" evidence="6">
    <location>
        <begin position="14"/>
        <end position="242"/>
    </location>
</feature>
<dbReference type="InterPro" id="IPR027417">
    <property type="entry name" value="P-loop_NTPase"/>
</dbReference>
<evidence type="ECO:0000256" key="2">
    <source>
        <dbReference type="ARBA" id="ARBA00022448"/>
    </source>
</evidence>
<dbReference type="GO" id="GO:0016887">
    <property type="term" value="F:ATP hydrolysis activity"/>
    <property type="evidence" value="ECO:0007669"/>
    <property type="project" value="InterPro"/>
</dbReference>
<accession>A0A261V9Q8</accession>
<dbReference type="Pfam" id="PF00005">
    <property type="entry name" value="ABC_tran"/>
    <property type="match status" value="1"/>
</dbReference>
<name>A0A261V9Q8_9BORD</name>
<proteinExistence type="inferred from homology"/>
<comment type="similarity">
    <text evidence="1">Belongs to the ABC transporter superfamily.</text>
</comment>
<dbReference type="RefSeq" id="WP_094808122.1">
    <property type="nucleotide sequence ID" value="NZ_NEVT01000009.1"/>
</dbReference>
<dbReference type="Gene3D" id="3.40.50.300">
    <property type="entry name" value="P-loop containing nucleotide triphosphate hydrolases"/>
    <property type="match status" value="1"/>
</dbReference>
<keyword evidence="2" id="KW-0813">Transport</keyword>
<dbReference type="InterPro" id="IPR017871">
    <property type="entry name" value="ABC_transporter-like_CS"/>
</dbReference>
<comment type="caution">
    <text evidence="7">The sequence shown here is derived from an EMBL/GenBank/DDBJ whole genome shotgun (WGS) entry which is preliminary data.</text>
</comment>
<keyword evidence="4" id="KW-0547">Nucleotide-binding</keyword>
<dbReference type="PANTHER" id="PTHR42734:SF5">
    <property type="entry name" value="IRON TRANSPORT SYSTEM ATP-BINDING PROTEIN HI_0361-RELATED"/>
    <property type="match status" value="1"/>
</dbReference>
<dbReference type="EMBL" id="NEVT01000009">
    <property type="protein sequence ID" value="OZI69873.1"/>
    <property type="molecule type" value="Genomic_DNA"/>
</dbReference>
<evidence type="ECO:0000313" key="7">
    <source>
        <dbReference type="EMBL" id="OZI69873.1"/>
    </source>
</evidence>
<organism evidence="7 8">
    <name type="scientific">Bordetella genomosp. 2</name>
    <dbReference type="NCBI Taxonomy" id="1983456"/>
    <lineage>
        <taxon>Bacteria</taxon>
        <taxon>Pseudomonadati</taxon>
        <taxon>Pseudomonadota</taxon>
        <taxon>Betaproteobacteria</taxon>
        <taxon>Burkholderiales</taxon>
        <taxon>Alcaligenaceae</taxon>
        <taxon>Bordetella</taxon>
    </lineage>
</organism>
<dbReference type="PROSITE" id="PS50893">
    <property type="entry name" value="ABC_TRANSPORTER_2"/>
    <property type="match status" value="1"/>
</dbReference>
<dbReference type="AlphaFoldDB" id="A0A261V9Q8"/>
<keyword evidence="8" id="KW-1185">Reference proteome</keyword>
<dbReference type="PANTHER" id="PTHR42734">
    <property type="entry name" value="METAL TRANSPORT SYSTEM ATP-BINDING PROTEIN TM_0124-RELATED"/>
    <property type="match status" value="1"/>
</dbReference>
<keyword evidence="5" id="KW-0067">ATP-binding</keyword>
<sequence length="245" mass="25769">MGPRAESGAGAPVIALHEAAFGWRGQPAVRAVSGGFERGSMTAIVGPNGAGKSTLVKGIMGLLRPLAGTVRVAAAERARLAWLPQAADLDRGFPVTVLDMVAMGAWRRVGAWRGFGRRETRCAWQALETVGLADQAGRIVGTLSGGQMQRALFARLLVQDAQVLLLDEPFAAVDSDTADTLMQLLCSLHREGRTVIAVLHDLGLVRRHFSHTLLLAGRPVAWGATGEVLTAANLSAARGAAGPWL</sequence>
<dbReference type="Proteomes" id="UP000215633">
    <property type="component" value="Unassembled WGS sequence"/>
</dbReference>
<dbReference type="CDD" id="cd03235">
    <property type="entry name" value="ABC_Metallic_Cations"/>
    <property type="match status" value="1"/>
</dbReference>
<dbReference type="SUPFAM" id="SSF52540">
    <property type="entry name" value="P-loop containing nucleoside triphosphate hydrolases"/>
    <property type="match status" value="1"/>
</dbReference>